<dbReference type="GO" id="GO:0004252">
    <property type="term" value="F:serine-type endopeptidase activity"/>
    <property type="evidence" value="ECO:0007669"/>
    <property type="project" value="UniProtKB-UniRule"/>
</dbReference>
<dbReference type="PANTHER" id="PTHR10046">
    <property type="entry name" value="ATP DEPENDENT LON PROTEASE FAMILY MEMBER"/>
    <property type="match status" value="1"/>
</dbReference>
<dbReference type="Proteomes" id="UP000251891">
    <property type="component" value="Unassembled WGS sequence"/>
</dbReference>
<dbReference type="GO" id="GO:0004176">
    <property type="term" value="F:ATP-dependent peptidase activity"/>
    <property type="evidence" value="ECO:0007669"/>
    <property type="project" value="UniProtKB-UniRule"/>
</dbReference>
<dbReference type="InterPro" id="IPR008269">
    <property type="entry name" value="Lon_proteolytic"/>
</dbReference>
<evidence type="ECO:0000313" key="5">
    <source>
        <dbReference type="Proteomes" id="UP000251891"/>
    </source>
</evidence>
<keyword evidence="1" id="KW-0378">Hydrolase</keyword>
<dbReference type="Pfam" id="PF05362">
    <property type="entry name" value="Lon_C"/>
    <property type="match status" value="1"/>
</dbReference>
<dbReference type="GO" id="GO:0030163">
    <property type="term" value="P:protein catabolic process"/>
    <property type="evidence" value="ECO:0007669"/>
    <property type="project" value="InterPro"/>
</dbReference>
<dbReference type="AlphaFoldDB" id="A0A365H2S1"/>
<feature type="domain" description="Lon proteolytic" evidence="3">
    <location>
        <begin position="236"/>
        <end position="337"/>
    </location>
</feature>
<dbReference type="InterPro" id="IPR014721">
    <property type="entry name" value="Ribsml_uS5_D2-typ_fold_subgr"/>
</dbReference>
<organism evidence="4 5">
    <name type="scientific">Actinomadura craniellae</name>
    <dbReference type="NCBI Taxonomy" id="2231787"/>
    <lineage>
        <taxon>Bacteria</taxon>
        <taxon>Bacillati</taxon>
        <taxon>Actinomycetota</taxon>
        <taxon>Actinomycetes</taxon>
        <taxon>Streptosporangiales</taxon>
        <taxon>Thermomonosporaceae</taxon>
        <taxon>Actinomadura</taxon>
    </lineage>
</organism>
<dbReference type="PROSITE" id="PS51786">
    <property type="entry name" value="LON_PROTEOLYTIC"/>
    <property type="match status" value="1"/>
</dbReference>
<dbReference type="EMBL" id="QLYX01000009">
    <property type="protein sequence ID" value="RAY13328.1"/>
    <property type="molecule type" value="Genomic_DNA"/>
</dbReference>
<sequence length="350" mass="36659">MSRRALTLLLAGIFTVLLAAGGALVPVPYVALTPGPTTNTLGRSAQGKPLITIEGRQIYDDGGHLNFTTVAYRGGPGNRIDMFTALRGWLDPSTAIVPEETIFPRNESKKQVEQETTRQMVDSQQDSVAAALTELKIPYGFPVVDTVQSGLPAAGRLRPGDKIVDVGGTPVSSASAVTDTMRRYRPGDTVAVTVERGGKRESVQLKTAPSPEDAGRAVIGITLREDFRFPVKVQISVGDVGGPSAGLMFSLAIVDKLTPGSMTGGRFIAGTGTITPSGRVGPIGGIQQKMIAARRAGATVFLTPKDNCDEALPARPDGLRLIRADTLHSAVTSLDALRTGRGSVPSCGTS</sequence>
<dbReference type="EC" id="3.4.21.53" evidence="1"/>
<comment type="caution">
    <text evidence="4">The sequence shown here is derived from an EMBL/GenBank/DDBJ whole genome shotgun (WGS) entry which is preliminary data.</text>
</comment>
<dbReference type="InterPro" id="IPR036034">
    <property type="entry name" value="PDZ_sf"/>
</dbReference>
<comment type="similarity">
    <text evidence="1">Belongs to the peptidase S16 family.</text>
</comment>
<dbReference type="Gene3D" id="3.30.230.10">
    <property type="match status" value="1"/>
</dbReference>
<dbReference type="Pfam" id="PF13180">
    <property type="entry name" value="PDZ_2"/>
    <property type="match status" value="1"/>
</dbReference>
<keyword evidence="1" id="KW-0645">Protease</keyword>
<keyword evidence="1" id="KW-0720">Serine protease</keyword>
<dbReference type="SMART" id="SM00228">
    <property type="entry name" value="PDZ"/>
    <property type="match status" value="1"/>
</dbReference>
<dbReference type="SUPFAM" id="SSF54211">
    <property type="entry name" value="Ribosomal protein S5 domain 2-like"/>
    <property type="match status" value="1"/>
</dbReference>
<evidence type="ECO:0000259" key="3">
    <source>
        <dbReference type="PROSITE" id="PS51786"/>
    </source>
</evidence>
<reference evidence="4 5" key="1">
    <citation type="submission" date="2018-06" db="EMBL/GenBank/DDBJ databases">
        <title>Actinomadura craniellae sp. nov. isolated from marine sponge Craniella sp.</title>
        <authorList>
            <person name="Li L."/>
            <person name="Xu Q.H."/>
            <person name="Lin H.W."/>
            <person name="Lu Y.H."/>
        </authorList>
    </citation>
    <scope>NUCLEOTIDE SEQUENCE [LARGE SCALE GENOMIC DNA]</scope>
    <source>
        <strain evidence="4 5">LHW63021</strain>
    </source>
</reference>
<dbReference type="OrthoDB" id="2356897at2"/>
<name>A0A365H2S1_9ACTN</name>
<evidence type="ECO:0000256" key="1">
    <source>
        <dbReference type="PROSITE-ProRule" id="PRU01122"/>
    </source>
</evidence>
<dbReference type="InterPro" id="IPR001478">
    <property type="entry name" value="PDZ"/>
</dbReference>
<dbReference type="GO" id="GO:0005524">
    <property type="term" value="F:ATP binding"/>
    <property type="evidence" value="ECO:0007669"/>
    <property type="project" value="InterPro"/>
</dbReference>
<dbReference type="InterPro" id="IPR027065">
    <property type="entry name" value="Lon_Prtase"/>
</dbReference>
<dbReference type="PROSITE" id="PS50106">
    <property type="entry name" value="PDZ"/>
    <property type="match status" value="1"/>
</dbReference>
<gene>
    <name evidence="4" type="ORF">DPM19_19805</name>
</gene>
<feature type="domain" description="PDZ" evidence="2">
    <location>
        <begin position="143"/>
        <end position="198"/>
    </location>
</feature>
<feature type="active site" evidence="1">
    <location>
        <position position="244"/>
    </location>
</feature>
<dbReference type="RefSeq" id="WP_111869451.1">
    <property type="nucleotide sequence ID" value="NZ_QLYX01000009.1"/>
</dbReference>
<comment type="catalytic activity">
    <reaction evidence="1">
        <text>Hydrolysis of proteins in presence of ATP.</text>
        <dbReference type="EC" id="3.4.21.53"/>
    </reaction>
</comment>
<evidence type="ECO:0000313" key="4">
    <source>
        <dbReference type="EMBL" id="RAY13328.1"/>
    </source>
</evidence>
<protein>
    <recommendedName>
        <fullName evidence="1">endopeptidase La</fullName>
        <ecNumber evidence="1">3.4.21.53</ecNumber>
    </recommendedName>
</protein>
<feature type="active site" evidence="1">
    <location>
        <position position="289"/>
    </location>
</feature>
<proteinExistence type="inferred from homology"/>
<evidence type="ECO:0000259" key="2">
    <source>
        <dbReference type="PROSITE" id="PS50106"/>
    </source>
</evidence>
<dbReference type="InterPro" id="IPR020568">
    <property type="entry name" value="Ribosomal_Su5_D2-typ_SF"/>
</dbReference>
<accession>A0A365H2S1</accession>
<dbReference type="SUPFAM" id="SSF50156">
    <property type="entry name" value="PDZ domain-like"/>
    <property type="match status" value="1"/>
</dbReference>
<dbReference type="Gene3D" id="2.30.42.10">
    <property type="match status" value="1"/>
</dbReference>
<keyword evidence="5" id="KW-1185">Reference proteome</keyword>
<dbReference type="GO" id="GO:0006508">
    <property type="term" value="P:proteolysis"/>
    <property type="evidence" value="ECO:0007669"/>
    <property type="project" value="UniProtKB-KW"/>
</dbReference>